<comment type="caution">
    <text evidence="2">The sequence shown here is derived from an EMBL/GenBank/DDBJ whole genome shotgun (WGS) entry which is preliminary data.</text>
</comment>
<evidence type="ECO:0000313" key="3">
    <source>
        <dbReference type="Proteomes" id="UP000587991"/>
    </source>
</evidence>
<gene>
    <name evidence="2" type="ORF">HF682_12110</name>
</gene>
<dbReference type="PANTHER" id="PTHR35024:SF4">
    <property type="entry name" value="POLYMER-FORMING CYTOSKELETAL PROTEIN"/>
    <property type="match status" value="1"/>
</dbReference>
<evidence type="ECO:0000256" key="1">
    <source>
        <dbReference type="ARBA" id="ARBA00044755"/>
    </source>
</evidence>
<comment type="similarity">
    <text evidence="1">Belongs to the bactofilin family.</text>
</comment>
<dbReference type="Pfam" id="PF04519">
    <property type="entry name" value="Bactofilin"/>
    <property type="match status" value="1"/>
</dbReference>
<organism evidence="2 3">
    <name type="scientific">Leeia aquatica</name>
    <dbReference type="NCBI Taxonomy" id="2725557"/>
    <lineage>
        <taxon>Bacteria</taxon>
        <taxon>Pseudomonadati</taxon>
        <taxon>Pseudomonadota</taxon>
        <taxon>Betaproteobacteria</taxon>
        <taxon>Neisseriales</taxon>
        <taxon>Leeiaceae</taxon>
        <taxon>Leeia</taxon>
    </lineage>
</organism>
<dbReference type="RefSeq" id="WP_168877530.1">
    <property type="nucleotide sequence ID" value="NZ_JABAIM010000002.1"/>
</dbReference>
<dbReference type="InterPro" id="IPR007607">
    <property type="entry name" value="BacA/B"/>
</dbReference>
<sequence>MFGSKNHKPQNRIDSLIGEETSIDGDVQFVGGLRVDGCIRGNVTAVGDKPATLVVSEKAVIEGAIRVAHLIVNGRIHGPVHATHFIELQPKSQIVGDVHYRTLEMHPGAIIDGRLVHEHELLKDNPTLHLTASSESKPD</sequence>
<accession>A0A847SJ28</accession>
<keyword evidence="3" id="KW-1185">Reference proteome</keyword>
<dbReference type="PANTHER" id="PTHR35024">
    <property type="entry name" value="HYPOTHETICAL CYTOSOLIC PROTEIN"/>
    <property type="match status" value="1"/>
</dbReference>
<protein>
    <submittedName>
        <fullName evidence="2">Polymer-forming cytoskeletal protein</fullName>
    </submittedName>
</protein>
<dbReference type="Proteomes" id="UP000587991">
    <property type="component" value="Unassembled WGS sequence"/>
</dbReference>
<dbReference type="AlphaFoldDB" id="A0A847SJ28"/>
<name>A0A847SJ28_9NEIS</name>
<reference evidence="2 3" key="1">
    <citation type="submission" date="2020-04" db="EMBL/GenBank/DDBJ databases">
        <title>Draft genome of Leeia sp. IMCC25680.</title>
        <authorList>
            <person name="Song J."/>
            <person name="Cho J.-C."/>
        </authorList>
    </citation>
    <scope>NUCLEOTIDE SEQUENCE [LARGE SCALE GENOMIC DNA]</scope>
    <source>
        <strain evidence="2 3">IMCC25680</strain>
    </source>
</reference>
<dbReference type="EMBL" id="JABAIM010000002">
    <property type="protein sequence ID" value="NLR75902.1"/>
    <property type="molecule type" value="Genomic_DNA"/>
</dbReference>
<evidence type="ECO:0000313" key="2">
    <source>
        <dbReference type="EMBL" id="NLR75902.1"/>
    </source>
</evidence>
<proteinExistence type="inferred from homology"/>